<accession>A0AAI9VD60</accession>
<name>A0AAI9VD60_9PEZI</name>
<evidence type="ECO:0000256" key="2">
    <source>
        <dbReference type="SAM" id="MobiDB-lite"/>
    </source>
</evidence>
<keyword evidence="4" id="KW-1185">Reference proteome</keyword>
<feature type="compositionally biased region" description="Basic and acidic residues" evidence="2">
    <location>
        <begin position="182"/>
        <end position="203"/>
    </location>
</feature>
<comment type="caution">
    <text evidence="3">The sequence shown here is derived from an EMBL/GenBank/DDBJ whole genome shotgun (WGS) entry which is preliminary data.</text>
</comment>
<feature type="coiled-coil region" evidence="1">
    <location>
        <begin position="112"/>
        <end position="139"/>
    </location>
</feature>
<dbReference type="AlphaFoldDB" id="A0AAI9VD60"/>
<feature type="compositionally biased region" description="Basic and acidic residues" evidence="2">
    <location>
        <begin position="236"/>
        <end position="252"/>
    </location>
</feature>
<reference evidence="3" key="1">
    <citation type="submission" date="2016-11" db="EMBL/GenBank/DDBJ databases">
        <title>The genome sequence of Colletotrichum cuscutae.</title>
        <authorList>
            <person name="Baroncelli R."/>
        </authorList>
    </citation>
    <scope>NUCLEOTIDE SEQUENCE</scope>
    <source>
        <strain evidence="3">IMI 304802</strain>
    </source>
</reference>
<evidence type="ECO:0000256" key="1">
    <source>
        <dbReference type="SAM" id="Coils"/>
    </source>
</evidence>
<organism evidence="3 4">
    <name type="scientific">Colletotrichum cuscutae</name>
    <dbReference type="NCBI Taxonomy" id="1209917"/>
    <lineage>
        <taxon>Eukaryota</taxon>
        <taxon>Fungi</taxon>
        <taxon>Dikarya</taxon>
        <taxon>Ascomycota</taxon>
        <taxon>Pezizomycotina</taxon>
        <taxon>Sordariomycetes</taxon>
        <taxon>Hypocreomycetidae</taxon>
        <taxon>Glomerellales</taxon>
        <taxon>Glomerellaceae</taxon>
        <taxon>Colletotrichum</taxon>
        <taxon>Colletotrichum acutatum species complex</taxon>
    </lineage>
</organism>
<protein>
    <submittedName>
        <fullName evidence="3">Uncharacterized protein</fullName>
    </submittedName>
</protein>
<gene>
    <name evidence="3" type="ORF">CCUS01_16215</name>
</gene>
<dbReference type="EMBL" id="MPDP01000108">
    <property type="protein sequence ID" value="KAK1480557.1"/>
    <property type="molecule type" value="Genomic_DNA"/>
</dbReference>
<feature type="compositionally biased region" description="Pro residues" evidence="2">
    <location>
        <begin position="204"/>
        <end position="218"/>
    </location>
</feature>
<dbReference type="Proteomes" id="UP001239213">
    <property type="component" value="Unassembled WGS sequence"/>
</dbReference>
<feature type="compositionally biased region" description="Acidic residues" evidence="2">
    <location>
        <begin position="157"/>
        <end position="181"/>
    </location>
</feature>
<feature type="region of interest" description="Disordered" evidence="2">
    <location>
        <begin position="151"/>
        <end position="260"/>
    </location>
</feature>
<keyword evidence="1" id="KW-0175">Coiled coil</keyword>
<evidence type="ECO:0000313" key="3">
    <source>
        <dbReference type="EMBL" id="KAK1480557.1"/>
    </source>
</evidence>
<sequence>MSDPMNFGDMSNDEILQLLAYTNASPPLEASKLSPSQDYLGYTSLASFPSNNTMDYPSTASQQPSNKANTWNGYAANPSGYASATVDPTEKRNIIASLDRIEAVIEWIHESQNRQDARLAKLEDKVDQIKEELAEINQHLTDQAMNCSRCDYGSGDEYSDDTTEDDSSENAADGDGEGGDDYETHEYYSPHECQAEMSREKPLPELPSSPMRPRPLMPSKPVRPIRPSKGLFDDTASDHEPSHEPHPHERHSQSSRCSRCSGESAQRQSLLISQLQAQVLSLQSQLEETQTENIKQKKLLSLHDRTLADLCGYITITVSDFQEQQRRLTEIDGEIPITYAEYDTGVAGSACNLF</sequence>
<evidence type="ECO:0000313" key="4">
    <source>
        <dbReference type="Proteomes" id="UP001239213"/>
    </source>
</evidence>
<proteinExistence type="predicted"/>